<dbReference type="SMART" id="SM00089">
    <property type="entry name" value="PKD"/>
    <property type="match status" value="3"/>
</dbReference>
<dbReference type="STRING" id="626887.J057_21695"/>
<dbReference type="CDD" id="cd00146">
    <property type="entry name" value="PKD"/>
    <property type="match status" value="3"/>
</dbReference>
<feature type="signal peptide" evidence="1">
    <location>
        <begin position="1"/>
        <end position="37"/>
    </location>
</feature>
<evidence type="ECO:0000313" key="3">
    <source>
        <dbReference type="EMBL" id="ENO14051.1"/>
    </source>
</evidence>
<keyword evidence="1" id="KW-0732">Signal</keyword>
<dbReference type="PROSITE" id="PS50093">
    <property type="entry name" value="PKD"/>
    <property type="match status" value="3"/>
</dbReference>
<evidence type="ECO:0000259" key="2">
    <source>
        <dbReference type="PROSITE" id="PS50093"/>
    </source>
</evidence>
<feature type="chain" id="PRO_5004127121" evidence="1">
    <location>
        <begin position="38"/>
        <end position="842"/>
    </location>
</feature>
<dbReference type="Gene3D" id="2.60.40.10">
    <property type="entry name" value="Immunoglobulins"/>
    <property type="match status" value="3"/>
</dbReference>
<comment type="caution">
    <text evidence="3">The sequence shown here is derived from an EMBL/GenBank/DDBJ whole genome shotgun (WGS) entry which is preliminary data.</text>
</comment>
<evidence type="ECO:0000313" key="4">
    <source>
        <dbReference type="Proteomes" id="UP000013165"/>
    </source>
</evidence>
<feature type="domain" description="PKD" evidence="2">
    <location>
        <begin position="354"/>
        <end position="429"/>
    </location>
</feature>
<sequence length="842" mass="90366">MRWVGKQRTRNKTNRTANWAPAVVAAGVVAWSGSAQATDGDWWWVFGDDIAPVFESATPEQGSALSDSSVSVEFSVYDPWRFGFRTSRLDRNSIQVSLNGQPYTNVQFEPDGLSQWFPWIIPIKGRVEIHPGDAWADGPQNFIVSIADKAGNRGSAELSFLIDTQGPTVARVAPAPGTPIKDPLATLLLGLDDLHSDIDWNSLSVQGAPIPTVVANYDAASGLIELRPEGEWAEGEQTIEFTLGDTLGNITTQTLSYEVQPDVGLSAAIDADPMSGSAPLTVSFSPEIETNTAIEIYRWDFNNDGVFDRSEPIGRDQTYTFNAPGSYPVRLQVTDSAGETVDAVVTIEVDNAPPVVSAEAQPSNGAPPLLVSFSATASDDDGIDTYEWDYDGDGVYDASTPTGSSEFTYSGEGQFQPRIRVTDTLGAATELAIPSISVRVVEGAPTVSGSATPSSGKAPLAIQYSASATDPDGLPITEWAWDFDGDGTDDYSSADSATVSHTIQSPGTFYSRIRVTAEDGGSSEDFVKVTATPSFSLSLSRDTIDTQLAESVQVNTSLGGDTEVSVVMEDPAGRLVSTLVPWQVRPAGEYTDTWDGRDASGAFVSEGEYRAVLLYRVDGVEKRYDIGLSTGGREYNPPRNRLPSRFSPFDGDPLDITFTLSEASEVTAFVGRFNVNTRLVTFYQRKPLGRGSHTITWHGENNDGELIHPPGNDSFLFGIFAFSLPDNAVFVKSGVHASNVSAAPSIFDPTRISGETDGPSAISFELSRAGSAEMTIYDADTGAFVTRNVFTGLAQGANTVPWDGKDAAGTYVAPGTYRIGILGLDERGSRTMEVFTLQRVYY</sequence>
<dbReference type="InterPro" id="IPR035986">
    <property type="entry name" value="PKD_dom_sf"/>
</dbReference>
<dbReference type="Gene3D" id="2.60.40.4070">
    <property type="match status" value="2"/>
</dbReference>
<protein>
    <submittedName>
        <fullName evidence="3">PKD domain-containing protein</fullName>
    </submittedName>
</protein>
<reference evidence="3 4" key="1">
    <citation type="journal article" date="2013" name="Genome Announc.">
        <title>Genome Sequence of the Polycyclic Aromatic Hydrocarbon-Degrading Bacterium Strain Marinobacter nanhaiticus D15-8WT.</title>
        <authorList>
            <person name="Cui Z."/>
            <person name="Gao W."/>
            <person name="Li Q."/>
            <person name="Xu G."/>
            <person name="Zheng L."/>
        </authorList>
    </citation>
    <scope>NUCLEOTIDE SEQUENCE [LARGE SCALE GENOMIC DNA]</scope>
    <source>
        <strain evidence="3 4">D15-8W</strain>
    </source>
</reference>
<dbReference type="PATRIC" id="fig|626887.3.peg.4343"/>
<dbReference type="InterPro" id="IPR025965">
    <property type="entry name" value="FlgD/Vpr_Ig-like"/>
</dbReference>
<gene>
    <name evidence="3" type="ORF">J057_21695</name>
</gene>
<keyword evidence="4" id="KW-1185">Reference proteome</keyword>
<dbReference type="SUPFAM" id="SSF49299">
    <property type="entry name" value="PKD domain"/>
    <property type="match status" value="3"/>
</dbReference>
<feature type="domain" description="PKD" evidence="2">
    <location>
        <begin position="445"/>
        <end position="536"/>
    </location>
</feature>
<dbReference type="EMBL" id="APLQ01000014">
    <property type="protein sequence ID" value="ENO14051.1"/>
    <property type="molecule type" value="Genomic_DNA"/>
</dbReference>
<dbReference type="HOGENOM" id="CLU_337964_0_0_6"/>
<proteinExistence type="predicted"/>
<dbReference type="Proteomes" id="UP000013165">
    <property type="component" value="Unassembled WGS sequence"/>
</dbReference>
<dbReference type="Pfam" id="PF13860">
    <property type="entry name" value="FlgD_ig"/>
    <property type="match status" value="2"/>
</dbReference>
<feature type="domain" description="PKD" evidence="2">
    <location>
        <begin position="265"/>
        <end position="354"/>
    </location>
</feature>
<organism evidence="3 4">
    <name type="scientific">Marinobacter nanhaiticus D15-8W</name>
    <dbReference type="NCBI Taxonomy" id="626887"/>
    <lineage>
        <taxon>Bacteria</taxon>
        <taxon>Pseudomonadati</taxon>
        <taxon>Pseudomonadota</taxon>
        <taxon>Gammaproteobacteria</taxon>
        <taxon>Pseudomonadales</taxon>
        <taxon>Marinobacteraceae</taxon>
        <taxon>Marinobacter</taxon>
    </lineage>
</organism>
<dbReference type="InterPro" id="IPR013783">
    <property type="entry name" value="Ig-like_fold"/>
</dbReference>
<dbReference type="InterPro" id="IPR022409">
    <property type="entry name" value="PKD/Chitinase_dom"/>
</dbReference>
<evidence type="ECO:0000256" key="1">
    <source>
        <dbReference type="SAM" id="SignalP"/>
    </source>
</evidence>
<dbReference type="Pfam" id="PF18911">
    <property type="entry name" value="PKD_4"/>
    <property type="match status" value="3"/>
</dbReference>
<dbReference type="AlphaFoldDB" id="N6WR47"/>
<dbReference type="OrthoDB" id="9785233at2"/>
<dbReference type="InterPro" id="IPR000601">
    <property type="entry name" value="PKD_dom"/>
</dbReference>
<name>N6WR47_9GAMM</name>
<dbReference type="eggNOG" id="COG3291">
    <property type="taxonomic scope" value="Bacteria"/>
</dbReference>
<accession>N6WR47</accession>